<feature type="domain" description="HTH tetR-type" evidence="6">
    <location>
        <begin position="37"/>
        <end position="97"/>
    </location>
</feature>
<evidence type="ECO:0000256" key="2">
    <source>
        <dbReference type="ARBA" id="ARBA00023125"/>
    </source>
</evidence>
<dbReference type="AlphaFoldDB" id="A0AA37FDG7"/>
<dbReference type="PANTHER" id="PTHR30055">
    <property type="entry name" value="HTH-TYPE TRANSCRIPTIONAL REGULATOR RUTR"/>
    <property type="match status" value="1"/>
</dbReference>
<dbReference type="InterPro" id="IPR011075">
    <property type="entry name" value="TetR_C"/>
</dbReference>
<dbReference type="Gene3D" id="1.10.357.10">
    <property type="entry name" value="Tetracycline Repressor, domain 2"/>
    <property type="match status" value="1"/>
</dbReference>
<dbReference type="PANTHER" id="PTHR30055:SF225">
    <property type="entry name" value="TRANSCRIPTIONAL REGULATORY PROTEIN-RELATED"/>
    <property type="match status" value="1"/>
</dbReference>
<dbReference type="Gene3D" id="1.10.10.60">
    <property type="entry name" value="Homeodomain-like"/>
    <property type="match status" value="1"/>
</dbReference>
<dbReference type="PROSITE" id="PS50977">
    <property type="entry name" value="HTH_TETR_2"/>
    <property type="match status" value="1"/>
</dbReference>
<evidence type="ECO:0000256" key="4">
    <source>
        <dbReference type="PROSITE-ProRule" id="PRU00335"/>
    </source>
</evidence>
<evidence type="ECO:0000256" key="3">
    <source>
        <dbReference type="ARBA" id="ARBA00023163"/>
    </source>
</evidence>
<dbReference type="Pfam" id="PF00440">
    <property type="entry name" value="TetR_N"/>
    <property type="match status" value="1"/>
</dbReference>
<comment type="caution">
    <text evidence="7">The sequence shown here is derived from an EMBL/GenBank/DDBJ whole genome shotgun (WGS) entry which is preliminary data.</text>
</comment>
<dbReference type="SUPFAM" id="SSF46689">
    <property type="entry name" value="Homeodomain-like"/>
    <property type="match status" value="1"/>
</dbReference>
<protein>
    <submittedName>
        <fullName evidence="7">TetR family transcriptional regulator</fullName>
    </submittedName>
</protein>
<dbReference type="GO" id="GO:0003700">
    <property type="term" value="F:DNA-binding transcription factor activity"/>
    <property type="evidence" value="ECO:0007669"/>
    <property type="project" value="TreeGrafter"/>
</dbReference>
<feature type="region of interest" description="Disordered" evidence="5">
    <location>
        <begin position="1"/>
        <end position="36"/>
    </location>
</feature>
<feature type="DNA-binding region" description="H-T-H motif" evidence="4">
    <location>
        <begin position="60"/>
        <end position="79"/>
    </location>
</feature>
<feature type="compositionally biased region" description="Low complexity" evidence="5">
    <location>
        <begin position="17"/>
        <end position="27"/>
    </location>
</feature>
<dbReference type="Pfam" id="PF16859">
    <property type="entry name" value="TetR_C_11"/>
    <property type="match status" value="1"/>
</dbReference>
<evidence type="ECO:0000313" key="7">
    <source>
        <dbReference type="EMBL" id="GHI44583.1"/>
    </source>
</evidence>
<dbReference type="InterPro" id="IPR050109">
    <property type="entry name" value="HTH-type_TetR-like_transc_reg"/>
</dbReference>
<dbReference type="InterPro" id="IPR001647">
    <property type="entry name" value="HTH_TetR"/>
</dbReference>
<dbReference type="Proteomes" id="UP001051844">
    <property type="component" value="Unassembled WGS sequence"/>
</dbReference>
<dbReference type="SUPFAM" id="SSF48498">
    <property type="entry name" value="Tetracyclin repressor-like, C-terminal domain"/>
    <property type="match status" value="1"/>
</dbReference>
<name>A0AA37FDG7_9ACTN</name>
<evidence type="ECO:0000259" key="6">
    <source>
        <dbReference type="PROSITE" id="PS50977"/>
    </source>
</evidence>
<proteinExistence type="predicted"/>
<keyword evidence="1" id="KW-0805">Transcription regulation</keyword>
<gene>
    <name evidence="7" type="ORF">ScoT_07570</name>
</gene>
<dbReference type="GO" id="GO:0000976">
    <property type="term" value="F:transcription cis-regulatory region binding"/>
    <property type="evidence" value="ECO:0007669"/>
    <property type="project" value="TreeGrafter"/>
</dbReference>
<evidence type="ECO:0000313" key="8">
    <source>
        <dbReference type="Proteomes" id="UP001051844"/>
    </source>
</evidence>
<dbReference type="InterPro" id="IPR036271">
    <property type="entry name" value="Tet_transcr_reg_TetR-rel_C_sf"/>
</dbReference>
<dbReference type="EMBL" id="BNDZ01000003">
    <property type="protein sequence ID" value="GHI44583.1"/>
    <property type="molecule type" value="Genomic_DNA"/>
</dbReference>
<evidence type="ECO:0000256" key="5">
    <source>
        <dbReference type="SAM" id="MobiDB-lite"/>
    </source>
</evidence>
<dbReference type="InterPro" id="IPR009057">
    <property type="entry name" value="Homeodomain-like_sf"/>
</dbReference>
<accession>A0AA37FDG7</accession>
<evidence type="ECO:0000256" key="1">
    <source>
        <dbReference type="ARBA" id="ARBA00023015"/>
    </source>
</evidence>
<keyword evidence="2 4" id="KW-0238">DNA-binding</keyword>
<organism evidence="7 8">
    <name type="scientific">Streptomyces albidoflavus</name>
    <dbReference type="NCBI Taxonomy" id="1886"/>
    <lineage>
        <taxon>Bacteria</taxon>
        <taxon>Bacillati</taxon>
        <taxon>Actinomycetota</taxon>
        <taxon>Actinomycetes</taxon>
        <taxon>Kitasatosporales</taxon>
        <taxon>Streptomycetaceae</taxon>
        <taxon>Streptomyces</taxon>
        <taxon>Streptomyces albidoflavus group</taxon>
    </lineage>
</organism>
<keyword evidence="3" id="KW-0804">Transcription</keyword>
<reference evidence="7" key="1">
    <citation type="submission" date="2022-09" db="EMBL/GenBank/DDBJ databases">
        <title>Whole genome shotgun sequence of Streptomyces albidoflavus NBRC 12854.</title>
        <authorList>
            <person name="Komaki H."/>
            <person name="Tamura T."/>
        </authorList>
    </citation>
    <scope>NUCLEOTIDE SEQUENCE</scope>
    <source>
        <strain evidence="7">NBRC 12854</strain>
    </source>
</reference>
<sequence>MPSDPAPCRYTEAMTSAPDPQAPDAAPSGRPPRRHGADLTRAIHLATLAELADTSLEKLSFERIAARAGAGKASLYRRWSTPAGLLLEALTDPVSGFGDPPPQPRTGSLRTDLVRLLGAFADALDRPHGRALRPLLAQRARHPELYAEVYRRVVLPHKEILLGVLGAAVERGEAGPGALGVRTAATAPRLVIAAHMEHGTVPQGEVEALVDEVLMPLFTAGGGGNVPGPEERSTMGA</sequence>